<keyword evidence="3" id="KW-1185">Reference proteome</keyword>
<dbReference type="EMBL" id="JABBFO010000006">
    <property type="protein sequence ID" value="MBT0727351.1"/>
    <property type="molecule type" value="Genomic_DNA"/>
</dbReference>
<sequence length="247" mass="27665">MNEIWSYPKIVAHRGGGILAPENTLSAIDCGHQYGHTMIEFDAKISEDQQVFLLHDDTLTRTTNTEGVAGALTWNELKHIDAGAWFSEQFVGERLPLLSEVAERCQRYGMFANIEIKPTAGLESLTGKHVACAAAAYWQNMPAPLLSSFSREALAAAQYEQPGLPRGYLMDEWQDDWQQVTQQLGCVSLHLNEQLLTDHRIQQIKAAGLRILAYTVNHPNRARQLLQQGVDMLCTDRIDLIGPNFAY</sequence>
<dbReference type="PROSITE" id="PS51704">
    <property type="entry name" value="GP_PDE"/>
    <property type="match status" value="1"/>
</dbReference>
<dbReference type="EC" id="3.1.4.46" evidence="2"/>
<dbReference type="RefSeq" id="WP_214213696.1">
    <property type="nucleotide sequence ID" value="NZ_JABBFO010000006.1"/>
</dbReference>
<name>A0ABS5T4T5_9GAMM</name>
<gene>
    <name evidence="2" type="primary">ugpQ</name>
    <name evidence="2" type="ORF">HGT73_08120</name>
</gene>
<dbReference type="SUPFAM" id="SSF51695">
    <property type="entry name" value="PLC-like phosphodiesterases"/>
    <property type="match status" value="1"/>
</dbReference>
<reference evidence="2 3" key="1">
    <citation type="submission" date="2020-04" db="EMBL/GenBank/DDBJ databases">
        <title>Genome sequencing of Rosenbergiella species.</title>
        <authorList>
            <person name="Alvarez-Perez S."/>
            <person name="Lievens B."/>
        </authorList>
    </citation>
    <scope>NUCLEOTIDE SEQUENCE [LARGE SCALE GENOMIC DNA]</scope>
    <source>
        <strain evidence="2 3">CdVSA20.1</strain>
    </source>
</reference>
<dbReference type="PANTHER" id="PTHR46211:SF1">
    <property type="entry name" value="GLYCEROPHOSPHODIESTER PHOSPHODIESTERASE, CYTOPLASMIC"/>
    <property type="match status" value="1"/>
</dbReference>
<evidence type="ECO:0000313" key="3">
    <source>
        <dbReference type="Proteomes" id="UP000786875"/>
    </source>
</evidence>
<dbReference type="InterPro" id="IPR017946">
    <property type="entry name" value="PLC-like_Pdiesterase_TIM-brl"/>
</dbReference>
<evidence type="ECO:0000259" key="1">
    <source>
        <dbReference type="PROSITE" id="PS51704"/>
    </source>
</evidence>
<keyword evidence="2" id="KW-0378">Hydrolase</keyword>
<feature type="domain" description="GP-PDE" evidence="1">
    <location>
        <begin position="8"/>
        <end position="245"/>
    </location>
</feature>
<dbReference type="Gene3D" id="3.20.20.190">
    <property type="entry name" value="Phosphatidylinositol (PI) phosphodiesterase"/>
    <property type="match status" value="1"/>
</dbReference>
<dbReference type="Pfam" id="PF03009">
    <property type="entry name" value="GDPD"/>
    <property type="match status" value="1"/>
</dbReference>
<dbReference type="InterPro" id="IPR030395">
    <property type="entry name" value="GP_PDE_dom"/>
</dbReference>
<comment type="caution">
    <text evidence="2">The sequence shown here is derived from an EMBL/GenBank/DDBJ whole genome shotgun (WGS) entry which is preliminary data.</text>
</comment>
<dbReference type="NCBIfam" id="NF006989">
    <property type="entry name" value="PRK09454.1"/>
    <property type="match status" value="1"/>
</dbReference>
<protein>
    <submittedName>
        <fullName evidence="2">Glycerophosphodiester phosphodiesterase</fullName>
        <ecNumber evidence="2">3.1.4.46</ecNumber>
    </submittedName>
</protein>
<organism evidence="2 3">
    <name type="scientific">Rosenbergiella australiborealis</name>
    <dbReference type="NCBI Taxonomy" id="1544696"/>
    <lineage>
        <taxon>Bacteria</taxon>
        <taxon>Pseudomonadati</taxon>
        <taxon>Pseudomonadota</taxon>
        <taxon>Gammaproteobacteria</taxon>
        <taxon>Enterobacterales</taxon>
        <taxon>Erwiniaceae</taxon>
        <taxon>Rosenbergiella</taxon>
    </lineage>
</organism>
<dbReference type="Proteomes" id="UP000786875">
    <property type="component" value="Unassembled WGS sequence"/>
</dbReference>
<accession>A0ABS5T4T5</accession>
<dbReference type="PANTHER" id="PTHR46211">
    <property type="entry name" value="GLYCEROPHOSPHORYL DIESTER PHOSPHODIESTERASE"/>
    <property type="match status" value="1"/>
</dbReference>
<evidence type="ECO:0000313" key="2">
    <source>
        <dbReference type="EMBL" id="MBT0727351.1"/>
    </source>
</evidence>
<dbReference type="CDD" id="cd08562">
    <property type="entry name" value="GDPD_EcUgpQ_like"/>
    <property type="match status" value="1"/>
</dbReference>
<dbReference type="GO" id="GO:0008889">
    <property type="term" value="F:glycerophosphodiester phosphodiesterase activity"/>
    <property type="evidence" value="ECO:0007669"/>
    <property type="project" value="UniProtKB-EC"/>
</dbReference>
<proteinExistence type="predicted"/>